<dbReference type="EMBL" id="LR797174">
    <property type="protein sequence ID" value="CAB4191411.1"/>
    <property type="molecule type" value="Genomic_DNA"/>
</dbReference>
<name>A0A6J5LKK3_9CAUD</name>
<organism evidence="1">
    <name type="scientific">uncultured Caudovirales phage</name>
    <dbReference type="NCBI Taxonomy" id="2100421"/>
    <lineage>
        <taxon>Viruses</taxon>
        <taxon>Duplodnaviria</taxon>
        <taxon>Heunggongvirae</taxon>
        <taxon>Uroviricota</taxon>
        <taxon>Caudoviricetes</taxon>
        <taxon>Peduoviridae</taxon>
        <taxon>Maltschvirus</taxon>
        <taxon>Maltschvirus maltsch</taxon>
    </lineage>
</organism>
<dbReference type="EMBL" id="LR796291">
    <property type="protein sequence ID" value="CAB4134741.1"/>
    <property type="molecule type" value="Genomic_DNA"/>
</dbReference>
<protein>
    <submittedName>
        <fullName evidence="1">Uncharacterized protein</fullName>
    </submittedName>
</protein>
<evidence type="ECO:0000313" key="1">
    <source>
        <dbReference type="EMBL" id="CAB4134741.1"/>
    </source>
</evidence>
<accession>A0A6J5LKK3</accession>
<sequence>MITTVGISVRCTDGRWSAHAILNGMVISSSCMHNHQTSIAAQKCGVVFQRRWADIATRAHQITELASDGLWVLSWVDDAGRQVMHRFRWLYRETLMAQAFQ</sequence>
<evidence type="ECO:0000313" key="2">
    <source>
        <dbReference type="EMBL" id="CAB4191411.1"/>
    </source>
</evidence>
<gene>
    <name evidence="2" type="ORF">UFOVP1226_38</name>
    <name evidence="1" type="ORF">UFOVP278_3</name>
</gene>
<reference evidence="1" key="1">
    <citation type="submission" date="2020-04" db="EMBL/GenBank/DDBJ databases">
        <authorList>
            <person name="Chiriac C."/>
            <person name="Salcher M."/>
            <person name="Ghai R."/>
            <person name="Kavagutti S V."/>
        </authorList>
    </citation>
    <scope>NUCLEOTIDE SEQUENCE</scope>
</reference>
<proteinExistence type="predicted"/>